<sequence>MFKDSVDILAPVLAHLISQGIKDFYLVLHNEHREVSRQLIDALGTRANFTVFHHNSERFQQGPLTNLLLQMARNEGFDVFLPFDADEFFVSSDPGLTLGGAISSWVAGGEGEQLTAPMVNFLVPNDVEIFRGNVLARIPYRLKLRPDVNSERVNRRLRPLVKTVVRISGISEARDIWLTRGNHDSLRGVTSLTRKPFRKDSRPLVFVCHIPWRSHSSALNPPLLHRALAAAVPKQAHSEDPEPHAVLLSTWAQYSLTAEMLAGEDLEHELFSLMPDDTCSRILAELTVAGFDPDDPYCRSTKTPEASAVAHTARVFESDLVFDSAVVALMAQNRRVNEQRKE</sequence>
<evidence type="ECO:0000313" key="1">
    <source>
        <dbReference type="EMBL" id="CAB4565047.1"/>
    </source>
</evidence>
<gene>
    <name evidence="1" type="ORF">UFOPK1591_00983</name>
</gene>
<reference evidence="1" key="1">
    <citation type="submission" date="2020-05" db="EMBL/GenBank/DDBJ databases">
        <authorList>
            <person name="Chiriac C."/>
            <person name="Salcher M."/>
            <person name="Ghai R."/>
            <person name="Kavagutti S V."/>
        </authorList>
    </citation>
    <scope>NUCLEOTIDE SEQUENCE</scope>
</reference>
<name>A0A6J6DLR4_9ZZZZ</name>
<accession>A0A6J6DLR4</accession>
<protein>
    <submittedName>
        <fullName evidence="1">Unannotated protein</fullName>
    </submittedName>
</protein>
<dbReference type="AlphaFoldDB" id="A0A6J6DLR4"/>
<dbReference type="EMBL" id="CAEZTD010000074">
    <property type="protein sequence ID" value="CAB4565047.1"/>
    <property type="molecule type" value="Genomic_DNA"/>
</dbReference>
<proteinExistence type="predicted"/>
<organism evidence="1">
    <name type="scientific">freshwater metagenome</name>
    <dbReference type="NCBI Taxonomy" id="449393"/>
    <lineage>
        <taxon>unclassified sequences</taxon>
        <taxon>metagenomes</taxon>
        <taxon>ecological metagenomes</taxon>
    </lineage>
</organism>